<dbReference type="Gene3D" id="2.60.40.10">
    <property type="entry name" value="Immunoglobulins"/>
    <property type="match status" value="1"/>
</dbReference>
<dbReference type="Pfam" id="PF07686">
    <property type="entry name" value="V-set"/>
    <property type="match status" value="1"/>
</dbReference>
<dbReference type="InterPro" id="IPR036179">
    <property type="entry name" value="Ig-like_dom_sf"/>
</dbReference>
<dbReference type="AlphaFoldDB" id="A0A8C6VKD8"/>
<name>A0A8C6VKD8_NAJNA</name>
<dbReference type="SMART" id="SM00409">
    <property type="entry name" value="IG"/>
    <property type="match status" value="1"/>
</dbReference>
<dbReference type="InterPro" id="IPR013106">
    <property type="entry name" value="Ig_V-set"/>
</dbReference>
<dbReference type="InterPro" id="IPR050150">
    <property type="entry name" value="IgV_Light_Chain"/>
</dbReference>
<dbReference type="Ensembl" id="ENSNNAT00000007476.1">
    <property type="protein sequence ID" value="ENSNNAP00000007121.1"/>
    <property type="gene ID" value="ENSNNAG00000004834.1"/>
</dbReference>
<dbReference type="PANTHER" id="PTHR23267">
    <property type="entry name" value="IMMUNOGLOBULIN LIGHT CHAIN"/>
    <property type="match status" value="1"/>
</dbReference>
<feature type="signal peptide" evidence="1">
    <location>
        <begin position="1"/>
        <end position="19"/>
    </location>
</feature>
<dbReference type="InterPro" id="IPR007110">
    <property type="entry name" value="Ig-like_dom"/>
</dbReference>
<keyword evidence="1" id="KW-0732">Signal</keyword>
<accession>A0A8C6VKD8</accession>
<dbReference type="SMART" id="SM00406">
    <property type="entry name" value="IGv"/>
    <property type="match status" value="1"/>
</dbReference>
<dbReference type="OMA" id="NELHWDK"/>
<proteinExistence type="predicted"/>
<dbReference type="SUPFAM" id="SSF48726">
    <property type="entry name" value="Immunoglobulin"/>
    <property type="match status" value="1"/>
</dbReference>
<dbReference type="Ensembl" id="ENSNNAT00000007470.1">
    <property type="protein sequence ID" value="ENSNNAP00000007116.1"/>
    <property type="gene ID" value="ENSNNAG00000004834.1"/>
</dbReference>
<evidence type="ECO:0000259" key="2">
    <source>
        <dbReference type="PROSITE" id="PS50835"/>
    </source>
</evidence>
<organism evidence="3 4">
    <name type="scientific">Naja naja</name>
    <name type="common">Indian cobra</name>
    <dbReference type="NCBI Taxonomy" id="35670"/>
    <lineage>
        <taxon>Eukaryota</taxon>
        <taxon>Metazoa</taxon>
        <taxon>Chordata</taxon>
        <taxon>Craniata</taxon>
        <taxon>Vertebrata</taxon>
        <taxon>Euteleostomi</taxon>
        <taxon>Lepidosauria</taxon>
        <taxon>Squamata</taxon>
        <taxon>Bifurcata</taxon>
        <taxon>Unidentata</taxon>
        <taxon>Episquamata</taxon>
        <taxon>Toxicofera</taxon>
        <taxon>Serpentes</taxon>
        <taxon>Colubroidea</taxon>
        <taxon>Elapidae</taxon>
        <taxon>Elapinae</taxon>
        <taxon>Naja</taxon>
    </lineage>
</organism>
<sequence length="114" mass="12232">MGWAVVFLALLTYLTGVDGQSPWTQPPSSSVTPGGTIALSCTTTQSTKSIYWYQQKPGEVPRYIHCSGCGNRGAGFPNRFTATRSGNTGTLTITNVQNGDEADYYCASWNSAHT</sequence>
<evidence type="ECO:0000256" key="1">
    <source>
        <dbReference type="SAM" id="SignalP"/>
    </source>
</evidence>
<dbReference type="SMART" id="SM00408">
    <property type="entry name" value="IGc2"/>
    <property type="match status" value="1"/>
</dbReference>
<dbReference type="InterPro" id="IPR003599">
    <property type="entry name" value="Ig_sub"/>
</dbReference>
<dbReference type="OrthoDB" id="9946672at2759"/>
<dbReference type="GeneTree" id="ENSGT00940000154179"/>
<feature type="domain" description="Ig-like" evidence="2">
    <location>
        <begin position="22"/>
        <end position="114"/>
    </location>
</feature>
<dbReference type="InterPro" id="IPR013783">
    <property type="entry name" value="Ig-like_fold"/>
</dbReference>
<evidence type="ECO:0000313" key="3">
    <source>
        <dbReference type="Ensembl" id="ENSNNAP00000007121.1"/>
    </source>
</evidence>
<dbReference type="InterPro" id="IPR003598">
    <property type="entry name" value="Ig_sub2"/>
</dbReference>
<feature type="chain" id="PRO_5044681702" description="Ig-like domain-containing protein" evidence="1">
    <location>
        <begin position="20"/>
        <end position="114"/>
    </location>
</feature>
<evidence type="ECO:0000313" key="4">
    <source>
        <dbReference type="Proteomes" id="UP000694559"/>
    </source>
</evidence>
<dbReference type="Proteomes" id="UP000694559">
    <property type="component" value="Unplaced"/>
</dbReference>
<keyword evidence="4" id="KW-1185">Reference proteome</keyword>
<dbReference type="PROSITE" id="PS50835">
    <property type="entry name" value="IG_LIKE"/>
    <property type="match status" value="1"/>
</dbReference>
<protein>
    <recommendedName>
        <fullName evidence="2">Ig-like domain-containing protein</fullName>
    </recommendedName>
</protein>
<reference evidence="3" key="1">
    <citation type="submission" date="2025-05" db="UniProtKB">
        <authorList>
            <consortium name="Ensembl"/>
        </authorList>
    </citation>
    <scope>IDENTIFICATION</scope>
</reference>
<dbReference type="Ensembl" id="ENSNNAT00000007491.1">
    <property type="protein sequence ID" value="ENSNNAP00000007137.1"/>
    <property type="gene ID" value="ENSNNAG00000004834.1"/>
</dbReference>